<feature type="domain" description="GAF" evidence="2">
    <location>
        <begin position="114"/>
        <end position="253"/>
    </location>
</feature>
<dbReference type="InterPro" id="IPR003018">
    <property type="entry name" value="GAF"/>
</dbReference>
<dbReference type="Gene3D" id="3.30.450.40">
    <property type="match status" value="1"/>
</dbReference>
<protein>
    <recommendedName>
        <fullName evidence="2">GAF domain-containing protein</fullName>
    </recommendedName>
</protein>
<feature type="transmembrane region" description="Helical" evidence="1">
    <location>
        <begin position="49"/>
        <end position="67"/>
    </location>
</feature>
<feature type="transmembrane region" description="Helical" evidence="1">
    <location>
        <begin position="15"/>
        <end position="37"/>
    </location>
</feature>
<dbReference type="EMBL" id="MDJZ01000017">
    <property type="protein sequence ID" value="OUE23617.1"/>
    <property type="molecule type" value="Genomic_DNA"/>
</dbReference>
<keyword evidence="1" id="KW-0812">Transmembrane</keyword>
<comment type="caution">
    <text evidence="3">The sequence shown here is derived from an EMBL/GenBank/DDBJ whole genome shotgun (WGS) entry which is preliminary data.</text>
</comment>
<dbReference type="InterPro" id="IPR029016">
    <property type="entry name" value="GAF-like_dom_sf"/>
</dbReference>
<name>A0A251YH94_9MICO</name>
<keyword evidence="1" id="KW-0472">Membrane</keyword>
<evidence type="ECO:0000256" key="1">
    <source>
        <dbReference type="SAM" id="Phobius"/>
    </source>
</evidence>
<gene>
    <name evidence="3" type="ORF">BFL37_13210</name>
</gene>
<reference evidence="3 4" key="1">
    <citation type="submission" date="2016-08" db="EMBL/GenBank/DDBJ databases">
        <title>Genome sequence of Clavibacter michiganensis spp strain CFBP8019.</title>
        <authorList>
            <person name="Thapa S.P."/>
            <person name="Coaker G."/>
            <person name="Jacques M.-A."/>
        </authorList>
    </citation>
    <scope>NUCLEOTIDE SEQUENCE [LARGE SCALE GENOMIC DNA]</scope>
    <source>
        <strain evidence="3">CFBP8019</strain>
    </source>
</reference>
<evidence type="ECO:0000259" key="2">
    <source>
        <dbReference type="Pfam" id="PF13185"/>
    </source>
</evidence>
<organism evidence="3 4">
    <name type="scientific">Clavibacter michiganensis</name>
    <dbReference type="NCBI Taxonomy" id="28447"/>
    <lineage>
        <taxon>Bacteria</taxon>
        <taxon>Bacillati</taxon>
        <taxon>Actinomycetota</taxon>
        <taxon>Actinomycetes</taxon>
        <taxon>Micrococcales</taxon>
        <taxon>Microbacteriaceae</taxon>
        <taxon>Clavibacter</taxon>
    </lineage>
</organism>
<dbReference type="RefSeq" id="WP_143331608.1">
    <property type="nucleotide sequence ID" value="NZ_MDJZ01000017.1"/>
</dbReference>
<dbReference type="Proteomes" id="UP000195101">
    <property type="component" value="Unassembled WGS sequence"/>
</dbReference>
<dbReference type="SUPFAM" id="SSF55781">
    <property type="entry name" value="GAF domain-like"/>
    <property type="match status" value="1"/>
</dbReference>
<evidence type="ECO:0000313" key="3">
    <source>
        <dbReference type="EMBL" id="OUE23617.1"/>
    </source>
</evidence>
<dbReference type="Pfam" id="PF13185">
    <property type="entry name" value="GAF_2"/>
    <property type="match status" value="1"/>
</dbReference>
<sequence length="282" mass="30302">MRNTNLPVAKRNSLWWTWIAPAITAILSIGGSLALGYALRATEPLGEPLLTLGIIGTFGGIGLGIAVQASSKRNETKRAKGITLFNDSLSSIHSALSTLLKSKRGNEERKVFFDAIVHGADKLFSLEGVRVCIYELDSRESEDGPVGDDEYLRLVGKGGRADLARESFENTSPHGKSAINAAKGTGAICVHDPDNSDHVVKREPNASWKSFFLIPLRGSGSSRGMLTIDTRGRTRFTAEDVAVGQTVARLVVLGMEELVEAATETRPEVTRAVSDLGLSRSQ</sequence>
<keyword evidence="1" id="KW-1133">Transmembrane helix</keyword>
<dbReference type="AlphaFoldDB" id="A0A251YH94"/>
<evidence type="ECO:0000313" key="4">
    <source>
        <dbReference type="Proteomes" id="UP000195101"/>
    </source>
</evidence>
<proteinExistence type="predicted"/>
<keyword evidence="4" id="KW-1185">Reference proteome</keyword>
<accession>A0A251YH94</accession>